<protein>
    <recommendedName>
        <fullName evidence="4">Sel1 repeat family protein</fullName>
    </recommendedName>
</protein>
<dbReference type="InterPro" id="IPR050767">
    <property type="entry name" value="Sel1_AlgK"/>
</dbReference>
<dbReference type="PANTHER" id="PTHR11102">
    <property type="entry name" value="SEL-1-LIKE PROTEIN"/>
    <property type="match status" value="1"/>
</dbReference>
<dbReference type="InterPro" id="IPR011990">
    <property type="entry name" value="TPR-like_helical_dom_sf"/>
</dbReference>
<dbReference type="EMBL" id="BMJJ01000009">
    <property type="protein sequence ID" value="GGD30241.1"/>
    <property type="molecule type" value="Genomic_DNA"/>
</dbReference>
<proteinExistence type="predicted"/>
<organism evidence="2 3">
    <name type="scientific">Aureimonas glaciei</name>
    <dbReference type="NCBI Taxonomy" id="1776957"/>
    <lineage>
        <taxon>Bacteria</taxon>
        <taxon>Pseudomonadati</taxon>
        <taxon>Pseudomonadota</taxon>
        <taxon>Alphaproteobacteria</taxon>
        <taxon>Hyphomicrobiales</taxon>
        <taxon>Aurantimonadaceae</taxon>
        <taxon>Aureimonas</taxon>
    </lineage>
</organism>
<feature type="signal peptide" evidence="1">
    <location>
        <begin position="1"/>
        <end position="27"/>
    </location>
</feature>
<dbReference type="SMART" id="SM00671">
    <property type="entry name" value="SEL1"/>
    <property type="match status" value="6"/>
</dbReference>
<evidence type="ECO:0000313" key="2">
    <source>
        <dbReference type="EMBL" id="GGD30241.1"/>
    </source>
</evidence>
<evidence type="ECO:0000313" key="3">
    <source>
        <dbReference type="Proteomes" id="UP000613160"/>
    </source>
</evidence>
<gene>
    <name evidence="2" type="ORF">GCM10011335_36640</name>
</gene>
<reference evidence="2" key="1">
    <citation type="journal article" date="2014" name="Int. J. Syst. Evol. Microbiol.">
        <title>Complete genome sequence of Corynebacterium casei LMG S-19264T (=DSM 44701T), isolated from a smear-ripened cheese.</title>
        <authorList>
            <consortium name="US DOE Joint Genome Institute (JGI-PGF)"/>
            <person name="Walter F."/>
            <person name="Albersmeier A."/>
            <person name="Kalinowski J."/>
            <person name="Ruckert C."/>
        </authorList>
    </citation>
    <scope>NUCLEOTIDE SEQUENCE</scope>
    <source>
        <strain evidence="2">CGMCC 1.15493</strain>
    </source>
</reference>
<keyword evidence="1" id="KW-0732">Signal</keyword>
<feature type="chain" id="PRO_5037403614" description="Sel1 repeat family protein" evidence="1">
    <location>
        <begin position="28"/>
        <end position="329"/>
    </location>
</feature>
<dbReference type="Pfam" id="PF08238">
    <property type="entry name" value="Sel1"/>
    <property type="match status" value="6"/>
</dbReference>
<dbReference type="SUPFAM" id="SSF81901">
    <property type="entry name" value="HCP-like"/>
    <property type="match status" value="1"/>
</dbReference>
<dbReference type="AlphaFoldDB" id="A0A917DD38"/>
<evidence type="ECO:0000256" key="1">
    <source>
        <dbReference type="SAM" id="SignalP"/>
    </source>
</evidence>
<comment type="caution">
    <text evidence="2">The sequence shown here is derived from an EMBL/GenBank/DDBJ whole genome shotgun (WGS) entry which is preliminary data.</text>
</comment>
<dbReference type="PANTHER" id="PTHR11102:SF160">
    <property type="entry name" value="ERAD-ASSOCIATED E3 UBIQUITIN-PROTEIN LIGASE COMPONENT HRD3"/>
    <property type="match status" value="1"/>
</dbReference>
<keyword evidence="3" id="KW-1185">Reference proteome</keyword>
<dbReference type="Gene3D" id="1.25.40.10">
    <property type="entry name" value="Tetratricopeptide repeat domain"/>
    <property type="match status" value="2"/>
</dbReference>
<evidence type="ECO:0008006" key="4">
    <source>
        <dbReference type="Google" id="ProtNLM"/>
    </source>
</evidence>
<reference evidence="2" key="2">
    <citation type="submission" date="2020-09" db="EMBL/GenBank/DDBJ databases">
        <authorList>
            <person name="Sun Q."/>
            <person name="Zhou Y."/>
        </authorList>
    </citation>
    <scope>NUCLEOTIDE SEQUENCE</scope>
    <source>
        <strain evidence="2">CGMCC 1.15493</strain>
    </source>
</reference>
<dbReference type="Proteomes" id="UP000613160">
    <property type="component" value="Unassembled WGS sequence"/>
</dbReference>
<dbReference type="RefSeq" id="WP_188853427.1">
    <property type="nucleotide sequence ID" value="NZ_BMJJ01000009.1"/>
</dbReference>
<dbReference type="InterPro" id="IPR006597">
    <property type="entry name" value="Sel1-like"/>
</dbReference>
<accession>A0A917DD38</accession>
<sequence>MTSARLALGLVLLLAGAALPRGGVAVAQDAAEAPASPAQAAAPAAEAAVPPPAGGTDLAYGAYQRGLYLTAKNLAEPLANLGDPAAQTLLGEIYSRGLGVRRDEKTAARWYEAAAKAGSAEGQFRFALLLLDGKSVPQDLAKAQDLMKAAADAGIPLAQYNYGQMLIQASPTSGFVAARPYFEKAAQGGVADAQYAMSQIYAYGRGIAAPDLVTARRWLVAAAVNGQDTAQIELGIWLINGKGGPADPAEGARWLRRAAAGGNPIAMNRVAHLYKDGIGVAADQAEAAKWSVLAKRANNTDAALDAFFRGLDEAMQRNALDAANRFRAS</sequence>
<name>A0A917DD38_9HYPH</name>